<proteinExistence type="predicted"/>
<name>A0AAJ0UFG6_HALSE</name>
<dbReference type="Proteomes" id="UP001296967">
    <property type="component" value="Unassembled WGS sequence"/>
</dbReference>
<dbReference type="InterPro" id="IPR025048">
    <property type="entry name" value="DUF3987"/>
</dbReference>
<dbReference type="RefSeq" id="WP_201244008.1">
    <property type="nucleotide sequence ID" value="NZ_NHSF01000020.1"/>
</dbReference>
<comment type="caution">
    <text evidence="2">The sequence shown here is derived from an EMBL/GenBank/DDBJ whole genome shotgun (WGS) entry which is preliminary data.</text>
</comment>
<reference evidence="2" key="2">
    <citation type="journal article" date="2020" name="Microorganisms">
        <title>Osmotic Adaptation and Compatible Solute Biosynthesis of Phototrophic Bacteria as Revealed from Genome Analyses.</title>
        <authorList>
            <person name="Imhoff J.F."/>
            <person name="Rahn T."/>
            <person name="Kunzel S."/>
            <person name="Keller A."/>
            <person name="Neulinger S.C."/>
        </authorList>
    </citation>
    <scope>NUCLEOTIDE SEQUENCE</scope>
    <source>
        <strain evidence="2">DSM 4395</strain>
    </source>
</reference>
<dbReference type="AlphaFoldDB" id="A0AAJ0UFG6"/>
<reference evidence="2" key="1">
    <citation type="submission" date="2017-05" db="EMBL/GenBank/DDBJ databases">
        <authorList>
            <person name="Imhoff J.F."/>
            <person name="Rahn T."/>
            <person name="Kuenzel S."/>
            <person name="Neulinger S.C."/>
        </authorList>
    </citation>
    <scope>NUCLEOTIDE SEQUENCE</scope>
    <source>
        <strain evidence="2">DSM 4395</strain>
    </source>
</reference>
<dbReference type="InterPro" id="IPR015330">
    <property type="entry name" value="DNA_primase/pol_bifunc_N"/>
</dbReference>
<gene>
    <name evidence="2" type="ORF">CCR82_03540</name>
</gene>
<keyword evidence="3" id="KW-1185">Reference proteome</keyword>
<evidence type="ECO:0000313" key="3">
    <source>
        <dbReference type="Proteomes" id="UP001296967"/>
    </source>
</evidence>
<organism evidence="2 3">
    <name type="scientific">Halochromatium salexigens</name>
    <name type="common">Chromatium salexigens</name>
    <dbReference type="NCBI Taxonomy" id="49447"/>
    <lineage>
        <taxon>Bacteria</taxon>
        <taxon>Pseudomonadati</taxon>
        <taxon>Pseudomonadota</taxon>
        <taxon>Gammaproteobacteria</taxon>
        <taxon>Chromatiales</taxon>
        <taxon>Chromatiaceae</taxon>
        <taxon>Halochromatium</taxon>
    </lineage>
</organism>
<evidence type="ECO:0000259" key="1">
    <source>
        <dbReference type="Pfam" id="PF09250"/>
    </source>
</evidence>
<accession>A0AAJ0UFG6</accession>
<protein>
    <recommendedName>
        <fullName evidence="1">DNA primase/polymerase bifunctional N-terminal domain-containing protein</fullName>
    </recommendedName>
</protein>
<dbReference type="Pfam" id="PF13148">
    <property type="entry name" value="DUF3987"/>
    <property type="match status" value="1"/>
</dbReference>
<sequence length="805" mass="87710">MHQQALAIETTAPLPPIAQAAADLVQLGIVPLRVQHKGKAPTANAWQQTTMPSMDDIPRQFAGQCNLGALLGAPSAELADVDLDCTEAGQLAPKLLPASWCYGRDDEAGVFQLRHILLRCPGIGKTAFDAPARLHPSKQGRRIIEILATGQQAVVPPSIHKTGQQLRWKQAPSDGPLAEISADQLQQQVARVAGAALLVRHWAEFEGSRHDLTAALAGACWHASWPRAEIEQVLVAMLQVADDPERRDRARAVQDTLDRAESGQPVTGWPRAAELLGHDLAACLQTWWQVGMQGTADLGLTFGGQTAEQVQVPQSPGTAAADDCAGLTFGGRSAEQATGTSSPSTAWATGLDWPELLEFETGTDPAAAAAQAYPLDALGPILQPAVQALTERQQVPVALAAQSCWAAAAAVVQERYNVICDGRTIPLSLWLVLVALPGERKTSTDEQAFRLIYIRMKEAMVRYQTALEAWKSAKLGKDAPDPGPRPRKPAWLLTSCTTEGLVKTLDMHWPALTLTNSDAAAWLGGYSMREGRDTATAAVLSGLWSGSFHAEAKASLDEATALYGRRLSLSMMLQPEVAAALFDSRTLAGQGFLSRCLPAFPPSTIGSRPYRRRTEDDRLHRFEQALDALLARTPEINLVTGELQPQALPLDDVAFESWISVHNRYESALLGEYRDIREVANKAPEQVLRLAGVQAALEGAGQVQQGHIDRAARLMDWHLGEWQRISAKLVEHRREVALPKQLHDWMLQRLTVAGQTVFSLRETYKDGPRMVRGQSQLARELMAELLRRGYVRVHGKGYELRPDDA</sequence>
<dbReference type="EMBL" id="NHSF01000020">
    <property type="protein sequence ID" value="MBK5929632.1"/>
    <property type="molecule type" value="Genomic_DNA"/>
</dbReference>
<dbReference type="Pfam" id="PF09250">
    <property type="entry name" value="Prim-Pol"/>
    <property type="match status" value="1"/>
</dbReference>
<feature type="domain" description="DNA primase/polymerase bifunctional N-terminal" evidence="1">
    <location>
        <begin position="21"/>
        <end position="179"/>
    </location>
</feature>
<evidence type="ECO:0000313" key="2">
    <source>
        <dbReference type="EMBL" id="MBK5929632.1"/>
    </source>
</evidence>